<keyword evidence="6 11" id="KW-0566">Pantothenate biosynthesis</keyword>
<reference evidence="14 15" key="1">
    <citation type="submission" date="2015-01" db="EMBL/GenBank/DDBJ databases">
        <title>Genome sequence of Jeotgalibacillus alimentarius.</title>
        <authorList>
            <person name="Goh K.M."/>
            <person name="Chan K.-G."/>
            <person name="Yaakop A.S."/>
            <person name="Ee R."/>
            <person name="Gan H.M."/>
            <person name="Chan C.S."/>
        </authorList>
    </citation>
    <scope>NUCLEOTIDE SEQUENCE [LARGE SCALE GENOMIC DNA]</scope>
    <source>
        <strain evidence="14 15">YKJ-13</strain>
    </source>
</reference>
<evidence type="ECO:0000313" key="15">
    <source>
        <dbReference type="Proteomes" id="UP000031950"/>
    </source>
</evidence>
<dbReference type="InterPro" id="IPR013328">
    <property type="entry name" value="6PGD_dom2"/>
</dbReference>
<dbReference type="EMBL" id="JXRQ01000017">
    <property type="protein sequence ID" value="KIL50373.1"/>
    <property type="molecule type" value="Genomic_DNA"/>
</dbReference>
<dbReference type="GO" id="GO:0005737">
    <property type="term" value="C:cytoplasm"/>
    <property type="evidence" value="ECO:0007669"/>
    <property type="project" value="TreeGrafter"/>
</dbReference>
<feature type="domain" description="Ketopantoate reductase N-terminal" evidence="12">
    <location>
        <begin position="8"/>
        <end position="149"/>
    </location>
</feature>
<evidence type="ECO:0000256" key="4">
    <source>
        <dbReference type="ARBA" id="ARBA00013014"/>
    </source>
</evidence>
<evidence type="ECO:0000256" key="9">
    <source>
        <dbReference type="ARBA" id="ARBA00032024"/>
    </source>
</evidence>
<name>A0A0C2W2Q3_9BACL</name>
<dbReference type="GO" id="GO:0008677">
    <property type="term" value="F:2-dehydropantoate 2-reductase activity"/>
    <property type="evidence" value="ECO:0007669"/>
    <property type="project" value="UniProtKB-EC"/>
</dbReference>
<evidence type="ECO:0000256" key="11">
    <source>
        <dbReference type="RuleBase" id="RU362068"/>
    </source>
</evidence>
<dbReference type="AlphaFoldDB" id="A0A0C2W2Q3"/>
<dbReference type="EC" id="1.1.1.169" evidence="4 11"/>
<dbReference type="SUPFAM" id="SSF48179">
    <property type="entry name" value="6-phosphogluconate dehydrogenase C-terminal domain-like"/>
    <property type="match status" value="1"/>
</dbReference>
<comment type="pathway">
    <text evidence="2 11">Cofactor biosynthesis; (R)-pantothenate biosynthesis; (R)-pantoate from 3-methyl-2-oxobutanoate: step 2/2.</text>
</comment>
<dbReference type="InterPro" id="IPR013752">
    <property type="entry name" value="KPA_reductase"/>
</dbReference>
<evidence type="ECO:0000313" key="14">
    <source>
        <dbReference type="EMBL" id="KIL50373.1"/>
    </source>
</evidence>
<evidence type="ECO:0000256" key="3">
    <source>
        <dbReference type="ARBA" id="ARBA00007870"/>
    </source>
</evidence>
<dbReference type="InterPro" id="IPR036291">
    <property type="entry name" value="NAD(P)-bd_dom_sf"/>
</dbReference>
<dbReference type="RefSeq" id="WP_052474045.1">
    <property type="nucleotide sequence ID" value="NZ_JXRQ01000017.1"/>
</dbReference>
<dbReference type="InterPro" id="IPR050838">
    <property type="entry name" value="Ketopantoate_reductase"/>
</dbReference>
<dbReference type="InterPro" id="IPR003710">
    <property type="entry name" value="ApbA"/>
</dbReference>
<dbReference type="GO" id="GO:0015940">
    <property type="term" value="P:pantothenate biosynthetic process"/>
    <property type="evidence" value="ECO:0007669"/>
    <property type="project" value="UniProtKB-UniPathway"/>
</dbReference>
<dbReference type="STRING" id="135826.KP77_17480"/>
<evidence type="ECO:0000256" key="10">
    <source>
        <dbReference type="ARBA" id="ARBA00048793"/>
    </source>
</evidence>
<organism evidence="14 15">
    <name type="scientific">Jeotgalibacillus alimentarius</name>
    <dbReference type="NCBI Taxonomy" id="135826"/>
    <lineage>
        <taxon>Bacteria</taxon>
        <taxon>Bacillati</taxon>
        <taxon>Bacillota</taxon>
        <taxon>Bacilli</taxon>
        <taxon>Bacillales</taxon>
        <taxon>Caryophanaceae</taxon>
        <taxon>Jeotgalibacillus</taxon>
    </lineage>
</organism>
<evidence type="ECO:0000256" key="2">
    <source>
        <dbReference type="ARBA" id="ARBA00004994"/>
    </source>
</evidence>
<dbReference type="PANTHER" id="PTHR43765">
    <property type="entry name" value="2-DEHYDROPANTOATE 2-REDUCTASE-RELATED"/>
    <property type="match status" value="1"/>
</dbReference>
<dbReference type="Gene3D" id="3.40.50.720">
    <property type="entry name" value="NAD(P)-binding Rossmann-like Domain"/>
    <property type="match status" value="1"/>
</dbReference>
<dbReference type="OrthoDB" id="9800163at2"/>
<proteinExistence type="inferred from homology"/>
<keyword evidence="8 11" id="KW-0560">Oxidoreductase</keyword>
<evidence type="ECO:0000256" key="5">
    <source>
        <dbReference type="ARBA" id="ARBA00019465"/>
    </source>
</evidence>
<comment type="similarity">
    <text evidence="3 11">Belongs to the ketopantoate reductase family.</text>
</comment>
<evidence type="ECO:0000259" key="12">
    <source>
        <dbReference type="Pfam" id="PF02558"/>
    </source>
</evidence>
<dbReference type="PANTHER" id="PTHR43765:SF2">
    <property type="entry name" value="2-DEHYDROPANTOATE 2-REDUCTASE"/>
    <property type="match status" value="1"/>
</dbReference>
<dbReference type="InterPro" id="IPR008927">
    <property type="entry name" value="6-PGluconate_DH-like_C_sf"/>
</dbReference>
<dbReference type="Proteomes" id="UP000031950">
    <property type="component" value="Unassembled WGS sequence"/>
</dbReference>
<keyword evidence="7 11" id="KW-0521">NADP</keyword>
<evidence type="ECO:0000259" key="13">
    <source>
        <dbReference type="Pfam" id="PF08546"/>
    </source>
</evidence>
<evidence type="ECO:0000256" key="6">
    <source>
        <dbReference type="ARBA" id="ARBA00022655"/>
    </source>
</evidence>
<dbReference type="Pfam" id="PF02558">
    <property type="entry name" value="ApbA"/>
    <property type="match status" value="1"/>
</dbReference>
<dbReference type="Gene3D" id="1.10.1040.10">
    <property type="entry name" value="N-(1-d-carboxylethyl)-l-norvaline Dehydrogenase, domain 2"/>
    <property type="match status" value="1"/>
</dbReference>
<accession>A0A0C2W2Q3</accession>
<comment type="caution">
    <text evidence="14">The sequence shown here is derived from an EMBL/GenBank/DDBJ whole genome shotgun (WGS) entry which is preliminary data.</text>
</comment>
<feature type="domain" description="Ketopantoate reductase C-terminal" evidence="13">
    <location>
        <begin position="181"/>
        <end position="279"/>
    </location>
</feature>
<dbReference type="UniPathway" id="UPA00028">
    <property type="reaction ID" value="UER00004"/>
</dbReference>
<dbReference type="GO" id="GO:0050661">
    <property type="term" value="F:NADP binding"/>
    <property type="evidence" value="ECO:0007669"/>
    <property type="project" value="TreeGrafter"/>
</dbReference>
<comment type="catalytic activity">
    <reaction evidence="10 11">
        <text>(R)-pantoate + NADP(+) = 2-dehydropantoate + NADPH + H(+)</text>
        <dbReference type="Rhea" id="RHEA:16233"/>
        <dbReference type="ChEBI" id="CHEBI:11561"/>
        <dbReference type="ChEBI" id="CHEBI:15378"/>
        <dbReference type="ChEBI" id="CHEBI:15980"/>
        <dbReference type="ChEBI" id="CHEBI:57783"/>
        <dbReference type="ChEBI" id="CHEBI:58349"/>
        <dbReference type="EC" id="1.1.1.169"/>
    </reaction>
</comment>
<sequence length="300" mass="33963">MIIIRVNIIGAGSIGLLFAHQLQICGHSIHISTRSDEQAHTLNKNGVTAPQSQAVKVAASQIDKTTFNESEAVIIAVKQYHLNEILPALRRVPDHIPLIFLQNGMSHLTYLSSIPHKHIFVSTVEHGSKKLNSHTYQHNGIGWWRVACYRGNSELADRLIACNRTEFPVVFEADYERLLTVKLIKNLMINPLTALFNVRNGELEANARYREMMKLLYSEIMFIFPEAVTHCRLDDIFDLCMKTAENESSMLSDIKAGRKTEIEAMTGYATKIAEEKKVKPLIIPFLENAILAIQERKEKN</sequence>
<keyword evidence="15" id="KW-1185">Reference proteome</keyword>
<evidence type="ECO:0000256" key="8">
    <source>
        <dbReference type="ARBA" id="ARBA00023002"/>
    </source>
</evidence>
<dbReference type="PATRIC" id="fig|135826.4.peg.1743"/>
<comment type="function">
    <text evidence="1 11">Catalyzes the NADPH-dependent reduction of ketopantoate into pantoic acid.</text>
</comment>
<gene>
    <name evidence="14" type="ORF">KP77_17480</name>
</gene>
<dbReference type="Pfam" id="PF08546">
    <property type="entry name" value="ApbA_C"/>
    <property type="match status" value="1"/>
</dbReference>
<dbReference type="InterPro" id="IPR013332">
    <property type="entry name" value="KPR_N"/>
</dbReference>
<protein>
    <recommendedName>
        <fullName evidence="5 11">2-dehydropantoate 2-reductase</fullName>
        <ecNumber evidence="4 11">1.1.1.169</ecNumber>
    </recommendedName>
    <alternativeName>
        <fullName evidence="9 11">Ketopantoate reductase</fullName>
    </alternativeName>
</protein>
<evidence type="ECO:0000256" key="1">
    <source>
        <dbReference type="ARBA" id="ARBA00002919"/>
    </source>
</evidence>
<dbReference type="SUPFAM" id="SSF51735">
    <property type="entry name" value="NAD(P)-binding Rossmann-fold domains"/>
    <property type="match status" value="1"/>
</dbReference>
<evidence type="ECO:0000256" key="7">
    <source>
        <dbReference type="ARBA" id="ARBA00022857"/>
    </source>
</evidence>
<dbReference type="NCBIfam" id="TIGR00745">
    <property type="entry name" value="apbA_panE"/>
    <property type="match status" value="1"/>
</dbReference>